<evidence type="ECO:0000313" key="1">
    <source>
        <dbReference type="EMBL" id="EFN70499.1"/>
    </source>
</evidence>
<feature type="non-terminal residue" evidence="1">
    <location>
        <position position="97"/>
    </location>
</feature>
<evidence type="ECO:0000313" key="2">
    <source>
        <dbReference type="Proteomes" id="UP000000311"/>
    </source>
</evidence>
<gene>
    <name evidence="1" type="ORF">EAG_13820</name>
</gene>
<protein>
    <submittedName>
        <fullName evidence="1">Uncharacterized protein</fullName>
    </submittedName>
</protein>
<dbReference type="OMA" id="AIMKRIF"/>
<dbReference type="AlphaFoldDB" id="E2A7U1"/>
<accession>E2A7U1</accession>
<keyword evidence="2" id="KW-1185">Reference proteome</keyword>
<dbReference type="Proteomes" id="UP000000311">
    <property type="component" value="Unassembled WGS sequence"/>
</dbReference>
<sequence>MAYNIVEFEDGLQIVPSEWLTENNKECKWPSYTSQIKINKAIMKRIFPSDDWQLYKIIRIFGSSDTYDKAIDKLKLAEQISDIDGDDGNDLKKSRYQ</sequence>
<dbReference type="OrthoDB" id="7547577at2759"/>
<reference evidence="1 2" key="1">
    <citation type="journal article" date="2010" name="Science">
        <title>Genomic comparison of the ants Camponotus floridanus and Harpegnathos saltator.</title>
        <authorList>
            <person name="Bonasio R."/>
            <person name="Zhang G."/>
            <person name="Ye C."/>
            <person name="Mutti N.S."/>
            <person name="Fang X."/>
            <person name="Qin N."/>
            <person name="Donahue G."/>
            <person name="Yang P."/>
            <person name="Li Q."/>
            <person name="Li C."/>
            <person name="Zhang P."/>
            <person name="Huang Z."/>
            <person name="Berger S.L."/>
            <person name="Reinberg D."/>
            <person name="Wang J."/>
            <person name="Liebig J."/>
        </authorList>
    </citation>
    <scope>NUCLEOTIDE SEQUENCE [LARGE SCALE GENOMIC DNA]</scope>
    <source>
        <strain evidence="2">C129</strain>
    </source>
</reference>
<organism evidence="2">
    <name type="scientific">Camponotus floridanus</name>
    <name type="common">Florida carpenter ant</name>
    <dbReference type="NCBI Taxonomy" id="104421"/>
    <lineage>
        <taxon>Eukaryota</taxon>
        <taxon>Metazoa</taxon>
        <taxon>Ecdysozoa</taxon>
        <taxon>Arthropoda</taxon>
        <taxon>Hexapoda</taxon>
        <taxon>Insecta</taxon>
        <taxon>Pterygota</taxon>
        <taxon>Neoptera</taxon>
        <taxon>Endopterygota</taxon>
        <taxon>Hymenoptera</taxon>
        <taxon>Apocrita</taxon>
        <taxon>Aculeata</taxon>
        <taxon>Formicoidea</taxon>
        <taxon>Formicidae</taxon>
        <taxon>Formicinae</taxon>
        <taxon>Camponotus</taxon>
    </lineage>
</organism>
<dbReference type="InParanoid" id="E2A7U1"/>
<proteinExistence type="predicted"/>
<name>E2A7U1_CAMFO</name>
<dbReference type="EMBL" id="GL437403">
    <property type="protein sequence ID" value="EFN70499.1"/>
    <property type="molecule type" value="Genomic_DNA"/>
</dbReference>